<evidence type="ECO:0000256" key="4">
    <source>
        <dbReference type="ARBA" id="ARBA00011909"/>
    </source>
</evidence>
<dbReference type="Pfam" id="PF02378">
    <property type="entry name" value="PTS_EIIC"/>
    <property type="match status" value="1"/>
</dbReference>
<evidence type="ECO:0000313" key="19">
    <source>
        <dbReference type="EMBL" id="MBB5183791.1"/>
    </source>
</evidence>
<comment type="function">
    <text evidence="2">The phosphoenolpyruvate-dependent sugar phosphotransferase system (sugar PTS), a major carbohydrate active transport system, catalyzes the phosphorylation of incoming sugar substrates concomitantly with their translocation across the cell membrane. The enzyme II CmtAB PTS system is involved in D-mannitol transport.</text>
</comment>
<reference evidence="19 20" key="1">
    <citation type="submission" date="2020-08" db="EMBL/GenBank/DDBJ databases">
        <title>Genomic Encyclopedia of Type Strains, Phase IV (KMG-IV): sequencing the most valuable type-strain genomes for metagenomic binning, comparative biology and taxonomic classification.</title>
        <authorList>
            <person name="Goeker M."/>
        </authorList>
    </citation>
    <scope>NUCLEOTIDE SEQUENCE [LARGE SCALE GENOMIC DNA]</scope>
    <source>
        <strain evidence="19 20">DSM 25799</strain>
    </source>
</reference>
<dbReference type="AlphaFoldDB" id="A0A7W8FWY7"/>
<evidence type="ECO:0000313" key="20">
    <source>
        <dbReference type="Proteomes" id="UP000539953"/>
    </source>
</evidence>
<feature type="domain" description="PTS EIIC type-2" evidence="18">
    <location>
        <begin position="18"/>
        <end position="349"/>
    </location>
</feature>
<feature type="transmembrane region" description="Helical" evidence="16">
    <location>
        <begin position="63"/>
        <end position="81"/>
    </location>
</feature>
<protein>
    <recommendedName>
        <fullName evidence="5">PTS system mannitol-specific EIICB component</fullName>
        <ecNumber evidence="4">2.7.1.197</ecNumber>
    </recommendedName>
    <alternativeName>
        <fullName evidence="15">EIICB-Mtl</fullName>
    </alternativeName>
</protein>
<feature type="transmembrane region" description="Helical" evidence="16">
    <location>
        <begin position="319"/>
        <end position="340"/>
    </location>
</feature>
<evidence type="ECO:0000256" key="13">
    <source>
        <dbReference type="ARBA" id="ARBA00022989"/>
    </source>
</evidence>
<dbReference type="GO" id="GO:0005886">
    <property type="term" value="C:plasma membrane"/>
    <property type="evidence" value="ECO:0007669"/>
    <property type="project" value="UniProtKB-SubCell"/>
</dbReference>
<dbReference type="InterPro" id="IPR013014">
    <property type="entry name" value="PTS_EIIC_2"/>
</dbReference>
<feature type="transmembrane region" description="Helical" evidence="16">
    <location>
        <begin position="21"/>
        <end position="43"/>
    </location>
</feature>
<keyword evidence="8" id="KW-0597">Phosphoprotein</keyword>
<feature type="transmembrane region" description="Helical" evidence="16">
    <location>
        <begin position="136"/>
        <end position="156"/>
    </location>
</feature>
<dbReference type="GO" id="GO:0009401">
    <property type="term" value="P:phosphoenolpyruvate-dependent sugar phosphotransferase system"/>
    <property type="evidence" value="ECO:0007669"/>
    <property type="project" value="UniProtKB-KW"/>
</dbReference>
<keyword evidence="13 16" id="KW-1133">Transmembrane helix</keyword>
<keyword evidence="20" id="KW-1185">Reference proteome</keyword>
<evidence type="ECO:0000256" key="12">
    <source>
        <dbReference type="ARBA" id="ARBA00022692"/>
    </source>
</evidence>
<dbReference type="InterPro" id="IPR003501">
    <property type="entry name" value="PTS_EIIB_2/3"/>
</dbReference>
<dbReference type="PROSITE" id="PS51099">
    <property type="entry name" value="PTS_EIIB_TYPE_2"/>
    <property type="match status" value="1"/>
</dbReference>
<evidence type="ECO:0000256" key="14">
    <source>
        <dbReference type="ARBA" id="ARBA00023136"/>
    </source>
</evidence>
<evidence type="ECO:0000256" key="5">
    <source>
        <dbReference type="ARBA" id="ARBA00021825"/>
    </source>
</evidence>
<dbReference type="CDD" id="cd05567">
    <property type="entry name" value="PTS_IIB_mannitol"/>
    <property type="match status" value="1"/>
</dbReference>
<evidence type="ECO:0000256" key="8">
    <source>
        <dbReference type="ARBA" id="ARBA00022553"/>
    </source>
</evidence>
<dbReference type="InterPro" id="IPR029503">
    <property type="entry name" value="PTS_EIIB_mannitol"/>
</dbReference>
<keyword evidence="12 16" id="KW-0812">Transmembrane</keyword>
<dbReference type="PANTHER" id="PTHR30181:SF2">
    <property type="entry name" value="PTS SYSTEM MANNITOL-SPECIFIC EIICBA COMPONENT"/>
    <property type="match status" value="1"/>
</dbReference>
<comment type="subcellular location">
    <subcellularLocation>
        <location evidence="3">Cell membrane</location>
        <topology evidence="3">Multi-pass membrane protein</topology>
    </subcellularLocation>
</comment>
<feature type="transmembrane region" description="Helical" evidence="16">
    <location>
        <begin position="276"/>
        <end position="299"/>
    </location>
</feature>
<evidence type="ECO:0000259" key="18">
    <source>
        <dbReference type="PROSITE" id="PS51104"/>
    </source>
</evidence>
<evidence type="ECO:0000256" key="16">
    <source>
        <dbReference type="SAM" id="Phobius"/>
    </source>
</evidence>
<dbReference type="EC" id="2.7.1.197" evidence="4"/>
<organism evidence="19 20">
    <name type="scientific">Catenisphaera adipataccumulans</name>
    <dbReference type="NCBI Taxonomy" id="700500"/>
    <lineage>
        <taxon>Bacteria</taxon>
        <taxon>Bacillati</taxon>
        <taxon>Bacillota</taxon>
        <taxon>Erysipelotrichia</taxon>
        <taxon>Erysipelotrichales</taxon>
        <taxon>Erysipelotrichaceae</taxon>
        <taxon>Catenisphaera</taxon>
    </lineage>
</organism>
<dbReference type="SUPFAM" id="SSF52794">
    <property type="entry name" value="PTS system IIB component-like"/>
    <property type="match status" value="1"/>
</dbReference>
<dbReference type="InterPro" id="IPR050893">
    <property type="entry name" value="Sugar_PTS"/>
</dbReference>
<keyword evidence="14 16" id="KW-0472">Membrane</keyword>
<dbReference type="InterPro" id="IPR003352">
    <property type="entry name" value="PTS_EIIC"/>
</dbReference>
<dbReference type="Pfam" id="PF02302">
    <property type="entry name" value="PTS_IIB"/>
    <property type="match status" value="1"/>
</dbReference>
<comment type="catalytic activity">
    <reaction evidence="1">
        <text>D-mannitol(out) + N(pros)-phospho-L-histidyl-[protein] = D-mannitol 1-phosphate(in) + L-histidyl-[protein]</text>
        <dbReference type="Rhea" id="RHEA:33363"/>
        <dbReference type="Rhea" id="RHEA-COMP:9745"/>
        <dbReference type="Rhea" id="RHEA-COMP:9746"/>
        <dbReference type="ChEBI" id="CHEBI:16899"/>
        <dbReference type="ChEBI" id="CHEBI:29979"/>
        <dbReference type="ChEBI" id="CHEBI:61381"/>
        <dbReference type="ChEBI" id="CHEBI:64837"/>
        <dbReference type="EC" id="2.7.1.197"/>
    </reaction>
</comment>
<dbReference type="GO" id="GO:0022872">
    <property type="term" value="F:protein-N(PI)-phosphohistidine-mannitol phosphotransferase system transmembrane transporter activity"/>
    <property type="evidence" value="ECO:0007669"/>
    <property type="project" value="InterPro"/>
</dbReference>
<proteinExistence type="predicted"/>
<dbReference type="InterPro" id="IPR013011">
    <property type="entry name" value="PTS_EIIB_2"/>
</dbReference>
<dbReference type="InterPro" id="IPR036095">
    <property type="entry name" value="PTS_EIIB-like_sf"/>
</dbReference>
<dbReference type="Proteomes" id="UP000539953">
    <property type="component" value="Unassembled WGS sequence"/>
</dbReference>
<keyword evidence="7" id="KW-1003">Cell membrane</keyword>
<dbReference type="EMBL" id="JACHHK010000008">
    <property type="protein sequence ID" value="MBB5183791.1"/>
    <property type="molecule type" value="Genomic_DNA"/>
</dbReference>
<evidence type="ECO:0000256" key="9">
    <source>
        <dbReference type="ARBA" id="ARBA00022597"/>
    </source>
</evidence>
<gene>
    <name evidence="19" type="ORF">HNQ47_001832</name>
</gene>
<name>A0A7W8FWY7_9FIRM</name>
<feature type="transmembrane region" description="Helical" evidence="16">
    <location>
        <begin position="93"/>
        <end position="116"/>
    </location>
</feature>
<evidence type="ECO:0000256" key="1">
    <source>
        <dbReference type="ARBA" id="ARBA00001655"/>
    </source>
</evidence>
<evidence type="ECO:0000256" key="11">
    <source>
        <dbReference type="ARBA" id="ARBA00022683"/>
    </source>
</evidence>
<dbReference type="Gene3D" id="3.40.50.2300">
    <property type="match status" value="1"/>
</dbReference>
<evidence type="ECO:0000256" key="2">
    <source>
        <dbReference type="ARBA" id="ARBA00002434"/>
    </source>
</evidence>
<evidence type="ECO:0000256" key="7">
    <source>
        <dbReference type="ARBA" id="ARBA00022475"/>
    </source>
</evidence>
<evidence type="ECO:0000256" key="3">
    <source>
        <dbReference type="ARBA" id="ARBA00004651"/>
    </source>
</evidence>
<dbReference type="RefSeq" id="WP_183329085.1">
    <property type="nucleotide sequence ID" value="NZ_JACHHK010000008.1"/>
</dbReference>
<dbReference type="GO" id="GO:0090563">
    <property type="term" value="F:protein-phosphocysteine-sugar phosphotransferase activity"/>
    <property type="evidence" value="ECO:0007669"/>
    <property type="project" value="TreeGrafter"/>
</dbReference>
<keyword evidence="10" id="KW-0808">Transferase</keyword>
<dbReference type="PANTHER" id="PTHR30181">
    <property type="entry name" value="MANNITOL PERMEASE IIC COMPONENT"/>
    <property type="match status" value="1"/>
</dbReference>
<keyword evidence="9" id="KW-0762">Sugar transport</keyword>
<keyword evidence="11" id="KW-0598">Phosphotransferase system</keyword>
<evidence type="ECO:0000256" key="10">
    <source>
        <dbReference type="ARBA" id="ARBA00022679"/>
    </source>
</evidence>
<dbReference type="PROSITE" id="PS51104">
    <property type="entry name" value="PTS_EIIC_TYPE_2"/>
    <property type="match status" value="1"/>
</dbReference>
<evidence type="ECO:0000259" key="17">
    <source>
        <dbReference type="PROSITE" id="PS51099"/>
    </source>
</evidence>
<feature type="domain" description="PTS EIIB type-2" evidence="17">
    <location>
        <begin position="398"/>
        <end position="490"/>
    </location>
</feature>
<accession>A0A7W8FWY7</accession>
<evidence type="ECO:0000256" key="15">
    <source>
        <dbReference type="ARBA" id="ARBA00033349"/>
    </source>
</evidence>
<keyword evidence="6" id="KW-0813">Transport</keyword>
<evidence type="ECO:0000256" key="6">
    <source>
        <dbReference type="ARBA" id="ARBA00022448"/>
    </source>
</evidence>
<comment type="caution">
    <text evidence="19">The sequence shown here is derived from an EMBL/GenBank/DDBJ whole genome shotgun (WGS) entry which is preliminary data.</text>
</comment>
<sequence length="490" mass="51740">MNNQSGNAETLRVRIQKMGGVLSNMVMPIIGAFIAWGLITALFLSTGWIPNEEFAKLIDPMKIYMLPMLIAFMGGYNQYGIRGGVIGAVGTMGAIIGTDIAMFMGAMVIGPTSAILLKKLDKVLEDKTPAGLEMLVNNFSAGILGLILALIAYVIAGPFFEAITNILTVGVEWIIDHNLIPLANVFIEPGKVLFLNNAINHGILSPIGMVEASKTGKSILFLLEPNPGPSLGMLIAFAIFGKGTAKASAPSVAIITSIGGIHEPYFPFVLMKPSMLLALIAGGVTGTSLFSLFNCGLVSTASPGSFFSILAVAPRSDWIPILIGIFASAGVSFVVASIILKLSKDTDEDESFEEAMNQKNTMKEAGSVLQLEGVGNGINSVNTTAAADAASYANFDGIIFACDAGMGSSAMGSSILKKKLKEAGIDVPVTHSAINNLTNDPKKLIVTQESLLDRAMSKTPDCVHETVDNFMSSPTYDEIVNKFKQAKKSS</sequence>